<proteinExistence type="predicted"/>
<protein>
    <submittedName>
        <fullName evidence="1">Uncharacterized protein</fullName>
    </submittedName>
</protein>
<comment type="caution">
    <text evidence="1">The sequence shown here is derived from an EMBL/GenBank/DDBJ whole genome shotgun (WGS) entry which is preliminary data.</text>
</comment>
<organism evidence="1 2">
    <name type="scientific">Austropuccinia psidii MF-1</name>
    <dbReference type="NCBI Taxonomy" id="1389203"/>
    <lineage>
        <taxon>Eukaryota</taxon>
        <taxon>Fungi</taxon>
        <taxon>Dikarya</taxon>
        <taxon>Basidiomycota</taxon>
        <taxon>Pucciniomycotina</taxon>
        <taxon>Pucciniomycetes</taxon>
        <taxon>Pucciniales</taxon>
        <taxon>Sphaerophragmiaceae</taxon>
        <taxon>Austropuccinia</taxon>
    </lineage>
</organism>
<evidence type="ECO:0000313" key="2">
    <source>
        <dbReference type="Proteomes" id="UP000765509"/>
    </source>
</evidence>
<evidence type="ECO:0000313" key="1">
    <source>
        <dbReference type="EMBL" id="MBW0562780.1"/>
    </source>
</evidence>
<sequence>MRLLPPPACSSHPFTIPTLTHELASTSPPNPLLPLTCLHSHTALKICLCSSAPISALTHPHTSAPLPLKMLTLPLCPQDILLMPAPHLRALSFHLQTPPCLLRRLKSLHSRSALPTCLCFRPNTSLHFCTPPLTILTLLLHPQDILLTPEPHLCAPATYNPYAHIVPS</sequence>
<keyword evidence="2" id="KW-1185">Reference proteome</keyword>
<accession>A0A9Q3JJN6</accession>
<name>A0A9Q3JJN6_9BASI</name>
<dbReference type="EMBL" id="AVOT02073175">
    <property type="protein sequence ID" value="MBW0562780.1"/>
    <property type="molecule type" value="Genomic_DNA"/>
</dbReference>
<dbReference type="Proteomes" id="UP000765509">
    <property type="component" value="Unassembled WGS sequence"/>
</dbReference>
<reference evidence="1" key="1">
    <citation type="submission" date="2021-03" db="EMBL/GenBank/DDBJ databases">
        <title>Draft genome sequence of rust myrtle Austropuccinia psidii MF-1, a brazilian biotype.</title>
        <authorList>
            <person name="Quecine M.C."/>
            <person name="Pachon D.M.R."/>
            <person name="Bonatelli M.L."/>
            <person name="Correr F.H."/>
            <person name="Franceschini L.M."/>
            <person name="Leite T.F."/>
            <person name="Margarido G.R.A."/>
            <person name="Almeida C.A."/>
            <person name="Ferrarezi J.A."/>
            <person name="Labate C.A."/>
        </authorList>
    </citation>
    <scope>NUCLEOTIDE SEQUENCE</scope>
    <source>
        <strain evidence="1">MF-1</strain>
    </source>
</reference>
<gene>
    <name evidence="1" type="ORF">O181_102495</name>
</gene>
<dbReference type="AlphaFoldDB" id="A0A9Q3JJN6"/>